<protein>
    <submittedName>
        <fullName evidence="1">Uncharacterized protein MK1497</fullName>
    </submittedName>
</protein>
<dbReference type="AlphaFoldDB" id="A0A6J4V4R2"/>
<organism evidence="1">
    <name type="scientific">uncultured Thermomicrobiales bacterium</name>
    <dbReference type="NCBI Taxonomy" id="1645740"/>
    <lineage>
        <taxon>Bacteria</taxon>
        <taxon>Pseudomonadati</taxon>
        <taxon>Thermomicrobiota</taxon>
        <taxon>Thermomicrobia</taxon>
        <taxon>Thermomicrobiales</taxon>
        <taxon>environmental samples</taxon>
    </lineage>
</organism>
<sequence>MRGGEPVSGNSTPGTPDGRILAIDVGAGTQDILIYEPGQTPENLVKLVLPSRTRIVGWQVAAVTRAGRALHLDGTLMGGGASTDAIRAHLAAGLPVSATPAAAGTIHNDPNRVTGMGVVIRPGDAPAGAETVILGDIDLPALASALEPFGVALPATVAVAVQDHGYRPGSGNNDVRFAYLQGIIDAGGALDGLLSPIPAPEMTRMAAVTRAVPGAFVMDTGAAAVLGILEDPRVREAADSDGAVLINAGNMHTFAVLVHGRRVVGLFEHHTSGISAGIVTELVARLRAGTLTNAAFRSEFDGHGAALDPAYRSLGRFATVAVTGPHRGILRDLGYLEAAPHGDMMLAGPFGLVAALRRRIGRDVMGTA</sequence>
<dbReference type="EMBL" id="CADCWH010000345">
    <property type="protein sequence ID" value="CAA9567245.1"/>
    <property type="molecule type" value="Genomic_DNA"/>
</dbReference>
<gene>
    <name evidence="1" type="ORF">AVDCRST_MAG70-2145</name>
</gene>
<dbReference type="Pfam" id="PF08735">
    <property type="entry name" value="DUF1786"/>
    <property type="match status" value="1"/>
</dbReference>
<dbReference type="InterPro" id="IPR014846">
    <property type="entry name" value="DUF1786_pyruvate_format-lyase"/>
</dbReference>
<name>A0A6J4V4R2_9BACT</name>
<reference evidence="1" key="1">
    <citation type="submission" date="2020-02" db="EMBL/GenBank/DDBJ databases">
        <authorList>
            <person name="Meier V. D."/>
        </authorList>
    </citation>
    <scope>NUCLEOTIDE SEQUENCE</scope>
    <source>
        <strain evidence="1">AVDCRST_MAG70</strain>
    </source>
</reference>
<accession>A0A6J4V4R2</accession>
<proteinExistence type="predicted"/>
<evidence type="ECO:0000313" key="1">
    <source>
        <dbReference type="EMBL" id="CAA9567245.1"/>
    </source>
</evidence>